<organism evidence="2 3">
    <name type="scientific">Protaetiibacter mangrovi</name>
    <dbReference type="NCBI Taxonomy" id="2970926"/>
    <lineage>
        <taxon>Bacteria</taxon>
        <taxon>Bacillati</taxon>
        <taxon>Actinomycetota</taxon>
        <taxon>Actinomycetes</taxon>
        <taxon>Micrococcales</taxon>
        <taxon>Microbacteriaceae</taxon>
        <taxon>Protaetiibacter</taxon>
    </lineage>
</organism>
<dbReference type="PANTHER" id="PTHR15160:SF1">
    <property type="entry name" value="VON HIPPEL-LINDAU DISEASE TUMOR SUPPRESSOR"/>
    <property type="match status" value="1"/>
</dbReference>
<dbReference type="InterPro" id="IPR003729">
    <property type="entry name" value="Bi_nuclease_dom"/>
</dbReference>
<evidence type="ECO:0000313" key="3">
    <source>
        <dbReference type="Proteomes" id="UP001205337"/>
    </source>
</evidence>
<comment type="caution">
    <text evidence="2">The sequence shown here is derived from an EMBL/GenBank/DDBJ whole genome shotgun (WGS) entry which is preliminary data.</text>
</comment>
<dbReference type="PANTHER" id="PTHR15160">
    <property type="entry name" value="VON HIPPEL-LINDAU PROTEIN"/>
    <property type="match status" value="1"/>
</dbReference>
<dbReference type="SUPFAM" id="SSF103256">
    <property type="entry name" value="Hypothetical protein TM0160"/>
    <property type="match status" value="1"/>
</dbReference>
<feature type="domain" description="BFN" evidence="1">
    <location>
        <begin position="1"/>
        <end position="135"/>
    </location>
</feature>
<evidence type="ECO:0000313" key="2">
    <source>
        <dbReference type="EMBL" id="MCS0499799.1"/>
    </source>
</evidence>
<evidence type="ECO:0000259" key="1">
    <source>
        <dbReference type="PROSITE" id="PS51658"/>
    </source>
</evidence>
<gene>
    <name evidence="2" type="ORF">NUH29_09590</name>
</gene>
<accession>A0ABT1ZGG5</accession>
<dbReference type="Gene3D" id="3.10.690.10">
    <property type="entry name" value="Bifunctional nuclease domain"/>
    <property type="match status" value="1"/>
</dbReference>
<protein>
    <submittedName>
        <fullName evidence="2">Bifunctional nuclease family protein</fullName>
    </submittedName>
</protein>
<proteinExistence type="predicted"/>
<dbReference type="RefSeq" id="WP_258798878.1">
    <property type="nucleotide sequence ID" value="NZ_JANTHX010000007.1"/>
</dbReference>
<keyword evidence="3" id="KW-1185">Reference proteome</keyword>
<sequence length="164" mass="17868">MIQVRVAALVVDTTGQHVMLLKPLLDADRAGAVVPIWIGELEATSILVAIEDVEMPRPFAHDLMRNLLASVDAEVERVEVTRLEEGTYFAEVTLSTPSGVRRVDARPSDAVALASRAGASIWVAESVLEEAGVPDPTVDEADAERSVDDFRRFLDDVDPEDFRG</sequence>
<dbReference type="PROSITE" id="PS51658">
    <property type="entry name" value="BFN"/>
    <property type="match status" value="1"/>
</dbReference>
<dbReference type="InterPro" id="IPR036104">
    <property type="entry name" value="BFN_sf"/>
</dbReference>
<dbReference type="Proteomes" id="UP001205337">
    <property type="component" value="Unassembled WGS sequence"/>
</dbReference>
<dbReference type="EMBL" id="JANTHX010000007">
    <property type="protein sequence ID" value="MCS0499799.1"/>
    <property type="molecule type" value="Genomic_DNA"/>
</dbReference>
<dbReference type="Pfam" id="PF02577">
    <property type="entry name" value="BFN_dom"/>
    <property type="match status" value="1"/>
</dbReference>
<name>A0ABT1ZGG5_9MICO</name>
<reference evidence="2 3" key="1">
    <citation type="submission" date="2022-08" db="EMBL/GenBank/DDBJ databases">
        <authorList>
            <person name="Li F."/>
        </authorList>
    </citation>
    <scope>NUCLEOTIDE SEQUENCE [LARGE SCALE GENOMIC DNA]</scope>
    <source>
        <strain evidence="2 3">10F1B-8-1</strain>
    </source>
</reference>